<dbReference type="SUPFAM" id="SSF53448">
    <property type="entry name" value="Nucleotide-diphospho-sugar transferases"/>
    <property type="match status" value="1"/>
</dbReference>
<dbReference type="Proteomes" id="UP000070250">
    <property type="component" value="Chromosome"/>
</dbReference>
<organism evidence="8 9">
    <name type="scientific">Steroidobacter denitrificans</name>
    <dbReference type="NCBI Taxonomy" id="465721"/>
    <lineage>
        <taxon>Bacteria</taxon>
        <taxon>Pseudomonadati</taxon>
        <taxon>Pseudomonadota</taxon>
        <taxon>Gammaproteobacteria</taxon>
        <taxon>Steroidobacterales</taxon>
        <taxon>Steroidobacteraceae</taxon>
        <taxon>Steroidobacter</taxon>
    </lineage>
</organism>
<dbReference type="OrthoDB" id="9806837at2"/>
<feature type="site" description="Positions MEP for the nucleophilic attack" evidence="7">
    <location>
        <position position="145"/>
    </location>
</feature>
<dbReference type="Pfam" id="PF01128">
    <property type="entry name" value="IspD"/>
    <property type="match status" value="1"/>
</dbReference>
<keyword evidence="5 7" id="KW-0548">Nucleotidyltransferase</keyword>
<dbReference type="AlphaFoldDB" id="A0A127FA82"/>
<dbReference type="PANTHER" id="PTHR32125">
    <property type="entry name" value="2-C-METHYL-D-ERYTHRITOL 4-PHOSPHATE CYTIDYLYLTRANSFERASE, CHLOROPLASTIC"/>
    <property type="match status" value="1"/>
</dbReference>
<accession>A0A127FA82</accession>
<comment type="function">
    <text evidence="7">Catalyzes the formation of 4-diphosphocytidyl-2-C-methyl-D-erythritol from CTP and 2-C-methyl-D-erythritol 4-phosphate (MEP).</text>
</comment>
<dbReference type="HAMAP" id="MF_00108">
    <property type="entry name" value="IspD"/>
    <property type="match status" value="1"/>
</dbReference>
<evidence type="ECO:0000256" key="2">
    <source>
        <dbReference type="ARBA" id="ARBA00004787"/>
    </source>
</evidence>
<evidence type="ECO:0000313" key="8">
    <source>
        <dbReference type="EMBL" id="AMN47326.1"/>
    </source>
</evidence>
<evidence type="ECO:0000256" key="7">
    <source>
        <dbReference type="HAMAP-Rule" id="MF_00108"/>
    </source>
</evidence>
<comment type="similarity">
    <text evidence="3 7">Belongs to the IspD/TarI cytidylyltransferase family. IspD subfamily.</text>
</comment>
<dbReference type="EMBL" id="CP011971">
    <property type="protein sequence ID" value="AMN47326.1"/>
    <property type="molecule type" value="Genomic_DNA"/>
</dbReference>
<dbReference type="InterPro" id="IPR029044">
    <property type="entry name" value="Nucleotide-diphossugar_trans"/>
</dbReference>
<evidence type="ECO:0000256" key="5">
    <source>
        <dbReference type="ARBA" id="ARBA00022695"/>
    </source>
</evidence>
<dbReference type="FunFam" id="3.90.550.10:FF:000003">
    <property type="entry name" value="2-C-methyl-D-erythritol 4-phosphate cytidylyltransferase"/>
    <property type="match status" value="1"/>
</dbReference>
<dbReference type="PATRIC" id="fig|465721.4.peg.2020"/>
<feature type="site" description="Transition state stabilizer" evidence="7">
    <location>
        <position position="4"/>
    </location>
</feature>
<dbReference type="InterPro" id="IPR018294">
    <property type="entry name" value="ISPD_synthase_CS"/>
</dbReference>
<dbReference type="PROSITE" id="PS01295">
    <property type="entry name" value="ISPD"/>
    <property type="match status" value="1"/>
</dbReference>
<dbReference type="InterPro" id="IPR034683">
    <property type="entry name" value="IspD/TarI"/>
</dbReference>
<dbReference type="EC" id="2.7.7.60" evidence="7"/>
<dbReference type="PANTHER" id="PTHR32125:SF4">
    <property type="entry name" value="2-C-METHYL-D-ERYTHRITOL 4-PHOSPHATE CYTIDYLYLTRANSFERASE, CHLOROPLASTIC"/>
    <property type="match status" value="1"/>
</dbReference>
<proteinExistence type="inferred from homology"/>
<comment type="catalytic activity">
    <reaction evidence="1 7">
        <text>2-C-methyl-D-erythritol 4-phosphate + CTP + H(+) = 4-CDP-2-C-methyl-D-erythritol + diphosphate</text>
        <dbReference type="Rhea" id="RHEA:13429"/>
        <dbReference type="ChEBI" id="CHEBI:15378"/>
        <dbReference type="ChEBI" id="CHEBI:33019"/>
        <dbReference type="ChEBI" id="CHEBI:37563"/>
        <dbReference type="ChEBI" id="CHEBI:57823"/>
        <dbReference type="ChEBI" id="CHEBI:58262"/>
        <dbReference type="EC" id="2.7.7.60"/>
    </reaction>
</comment>
<dbReference type="NCBIfam" id="TIGR00453">
    <property type="entry name" value="ispD"/>
    <property type="match status" value="1"/>
</dbReference>
<dbReference type="KEGG" id="sdf:ACG33_09505"/>
<keyword evidence="9" id="KW-1185">Reference proteome</keyword>
<evidence type="ECO:0000256" key="4">
    <source>
        <dbReference type="ARBA" id="ARBA00022679"/>
    </source>
</evidence>
<feature type="site" description="Positions MEP for the nucleophilic attack" evidence="7">
    <location>
        <position position="201"/>
    </location>
</feature>
<sequence length="225" mass="24761">MSRRMGPQSMPKQYLALAGRRVIEWSLAPLLDHAACRRIIVVLSRDDVHWASLPVANHPKIAIAIGGDERADSVRAGLTAACVQANERDWILVHDAARPCLAAADLVRLFEQLQDDEVGGLLATPVVDTLKQVDESQRVVQTVPRERLWRALTPQLFRFGILMRAMTHCAKRQFAVTDEAQAIEALGLRPQVVAGDADNIKITLPEDLVRAARILDASGQDATPE</sequence>
<evidence type="ECO:0000256" key="6">
    <source>
        <dbReference type="ARBA" id="ARBA00023229"/>
    </source>
</evidence>
<dbReference type="CDD" id="cd02516">
    <property type="entry name" value="CDP-ME_synthetase"/>
    <property type="match status" value="1"/>
</dbReference>
<protein>
    <recommendedName>
        <fullName evidence="7">2-C-methyl-D-erythritol 4-phosphate cytidylyltransferase</fullName>
        <ecNumber evidence="7">2.7.7.60</ecNumber>
    </recommendedName>
    <alternativeName>
        <fullName evidence="7">4-diphosphocytidyl-2C-methyl-D-erythritol synthase</fullName>
    </alternativeName>
    <alternativeName>
        <fullName evidence="7">MEP cytidylyltransferase</fullName>
        <shortName evidence="7">MCT</shortName>
    </alternativeName>
</protein>
<gene>
    <name evidence="7" type="primary">ispD</name>
    <name evidence="8" type="ORF">ACG33_09505</name>
</gene>
<keyword evidence="4 7" id="KW-0808">Transferase</keyword>
<name>A0A127FA82_STEDE</name>
<dbReference type="GO" id="GO:0050518">
    <property type="term" value="F:2-C-methyl-D-erythritol 4-phosphate cytidylyltransferase activity"/>
    <property type="evidence" value="ECO:0007669"/>
    <property type="project" value="UniProtKB-UniRule"/>
</dbReference>
<dbReference type="Gene3D" id="3.90.550.10">
    <property type="entry name" value="Spore Coat Polysaccharide Biosynthesis Protein SpsA, Chain A"/>
    <property type="match status" value="1"/>
</dbReference>
<feature type="site" description="Transition state stabilizer" evidence="7">
    <location>
        <position position="12"/>
    </location>
</feature>
<dbReference type="STRING" id="465721.ACG33_09505"/>
<dbReference type="InterPro" id="IPR001228">
    <property type="entry name" value="IspD"/>
</dbReference>
<dbReference type="UniPathway" id="UPA00056">
    <property type="reaction ID" value="UER00093"/>
</dbReference>
<reference evidence="8 9" key="1">
    <citation type="submission" date="2015-06" db="EMBL/GenBank/DDBJ databases">
        <title>A Comprehensive Approach to Explore the Metabolic and Phylogenetic Diversity of Bacterial Steroid Degradation in the Environment: Testosterone as an Example.</title>
        <authorList>
            <person name="Yang F.-C."/>
            <person name="Chen Y.-L."/>
            <person name="Yu C.-P."/>
            <person name="Tang S.-L."/>
            <person name="Wang P.-H."/>
            <person name="Ismail W."/>
            <person name="Wang C.-H."/>
            <person name="Yang C.-Y."/>
            <person name="Chiang Y.-R."/>
        </authorList>
    </citation>
    <scope>NUCLEOTIDE SEQUENCE [LARGE SCALE GENOMIC DNA]</scope>
    <source>
        <strain evidence="8 9">DSM 18526</strain>
    </source>
</reference>
<comment type="pathway">
    <text evidence="2 7">Isoprenoid biosynthesis; isopentenyl diphosphate biosynthesis via DXP pathway; isopentenyl diphosphate from 1-deoxy-D-xylulose 5-phosphate: step 2/6.</text>
</comment>
<keyword evidence="6 7" id="KW-0414">Isoprene biosynthesis</keyword>
<dbReference type="InterPro" id="IPR050088">
    <property type="entry name" value="IspD/TarI_cytidylyltransf_bact"/>
</dbReference>
<evidence type="ECO:0000313" key="9">
    <source>
        <dbReference type="Proteomes" id="UP000070250"/>
    </source>
</evidence>
<evidence type="ECO:0000256" key="1">
    <source>
        <dbReference type="ARBA" id="ARBA00001282"/>
    </source>
</evidence>
<dbReference type="GO" id="GO:0019288">
    <property type="term" value="P:isopentenyl diphosphate biosynthetic process, methylerythritol 4-phosphate pathway"/>
    <property type="evidence" value="ECO:0007669"/>
    <property type="project" value="UniProtKB-UniRule"/>
</dbReference>
<evidence type="ECO:0000256" key="3">
    <source>
        <dbReference type="ARBA" id="ARBA00009789"/>
    </source>
</evidence>